<evidence type="ECO:0000259" key="2">
    <source>
        <dbReference type="Pfam" id="PF00892"/>
    </source>
</evidence>
<sequence>MSWQLLVGISVVLYSVSVLLQRLLLKDEKSEPISFSIFFQVGVALTIAVLVLLIHGSIPLPDFSEISWSVLIMTVLYALANISIFKSLKATEASRFTVIFSSRTIFAVIATSVVFSETLTINQWFGALLIIIGVIIVSIKETKSKINKGDLLAMIAAVLFGLANTNDRFLVKFFDPYSYVIIGFLLPAILIGIIYPKKITGIKTYFKKDFIYKMILLCTLYGLSALAFFTALQITPNASLAFAMYAFSGVLTVVLAIILLKEKDYLSRKIVGAVLSLVGLLLTNK</sequence>
<evidence type="ECO:0000313" key="3">
    <source>
        <dbReference type="EMBL" id="OGM25985.1"/>
    </source>
</evidence>
<reference evidence="3 4" key="1">
    <citation type="journal article" date="2016" name="Nat. Commun.">
        <title>Thousands of microbial genomes shed light on interconnected biogeochemical processes in an aquifer system.</title>
        <authorList>
            <person name="Anantharaman K."/>
            <person name="Brown C.T."/>
            <person name="Hug L.A."/>
            <person name="Sharon I."/>
            <person name="Castelle C.J."/>
            <person name="Probst A.J."/>
            <person name="Thomas B.C."/>
            <person name="Singh A."/>
            <person name="Wilkins M.J."/>
            <person name="Karaoz U."/>
            <person name="Brodie E.L."/>
            <person name="Williams K.H."/>
            <person name="Hubbard S.S."/>
            <person name="Banfield J.F."/>
        </authorList>
    </citation>
    <scope>NUCLEOTIDE SEQUENCE [LARGE SCALE GENOMIC DNA]</scope>
</reference>
<name>A0A1F7YHK0_9BACT</name>
<dbReference type="GO" id="GO:0016020">
    <property type="term" value="C:membrane"/>
    <property type="evidence" value="ECO:0007669"/>
    <property type="project" value="InterPro"/>
</dbReference>
<feature type="domain" description="EamA" evidence="2">
    <location>
        <begin position="148"/>
        <end position="284"/>
    </location>
</feature>
<feature type="domain" description="EamA" evidence="2">
    <location>
        <begin position="2"/>
        <end position="138"/>
    </location>
</feature>
<accession>A0A1F7YHK0</accession>
<protein>
    <recommendedName>
        <fullName evidence="2">EamA domain-containing protein</fullName>
    </recommendedName>
</protein>
<evidence type="ECO:0000256" key="1">
    <source>
        <dbReference type="SAM" id="Phobius"/>
    </source>
</evidence>
<keyword evidence="1" id="KW-1133">Transmembrane helix</keyword>
<feature type="transmembrane region" description="Helical" evidence="1">
    <location>
        <begin position="215"/>
        <end position="234"/>
    </location>
</feature>
<dbReference type="Pfam" id="PF00892">
    <property type="entry name" value="EamA"/>
    <property type="match status" value="2"/>
</dbReference>
<keyword evidence="1" id="KW-0812">Transmembrane</keyword>
<dbReference type="EMBL" id="MGGL01000017">
    <property type="protein sequence ID" value="OGM25985.1"/>
    <property type="molecule type" value="Genomic_DNA"/>
</dbReference>
<feature type="transmembrane region" description="Helical" evidence="1">
    <location>
        <begin position="177"/>
        <end position="195"/>
    </location>
</feature>
<dbReference type="PANTHER" id="PTHR22911">
    <property type="entry name" value="ACYL-MALONYL CONDENSING ENZYME-RELATED"/>
    <property type="match status" value="1"/>
</dbReference>
<dbReference type="SUPFAM" id="SSF103481">
    <property type="entry name" value="Multidrug resistance efflux transporter EmrE"/>
    <property type="match status" value="2"/>
</dbReference>
<dbReference type="AlphaFoldDB" id="A0A1F7YHK0"/>
<dbReference type="PANTHER" id="PTHR22911:SF137">
    <property type="entry name" value="SOLUTE CARRIER FAMILY 35 MEMBER G2-RELATED"/>
    <property type="match status" value="1"/>
</dbReference>
<feature type="transmembrane region" description="Helical" evidence="1">
    <location>
        <begin position="151"/>
        <end position="171"/>
    </location>
</feature>
<gene>
    <name evidence="3" type="ORF">A2628_00365</name>
</gene>
<feature type="transmembrane region" description="Helical" evidence="1">
    <location>
        <begin position="240"/>
        <end position="260"/>
    </location>
</feature>
<feature type="transmembrane region" description="Helical" evidence="1">
    <location>
        <begin position="66"/>
        <end position="84"/>
    </location>
</feature>
<evidence type="ECO:0000313" key="4">
    <source>
        <dbReference type="Proteomes" id="UP000179221"/>
    </source>
</evidence>
<feature type="transmembrane region" description="Helical" evidence="1">
    <location>
        <begin position="96"/>
        <end position="115"/>
    </location>
</feature>
<feature type="transmembrane region" description="Helical" evidence="1">
    <location>
        <begin position="37"/>
        <end position="60"/>
    </location>
</feature>
<dbReference type="Gene3D" id="1.10.3730.20">
    <property type="match status" value="1"/>
</dbReference>
<proteinExistence type="predicted"/>
<organism evidence="3 4">
    <name type="scientific">Candidatus Woesebacteria bacterium RIFCSPHIGHO2_01_FULL_40_22</name>
    <dbReference type="NCBI Taxonomy" id="1802499"/>
    <lineage>
        <taxon>Bacteria</taxon>
        <taxon>Candidatus Woeseibacteriota</taxon>
    </lineage>
</organism>
<dbReference type="InterPro" id="IPR000620">
    <property type="entry name" value="EamA_dom"/>
</dbReference>
<dbReference type="InterPro" id="IPR037185">
    <property type="entry name" value="EmrE-like"/>
</dbReference>
<feature type="transmembrane region" description="Helical" evidence="1">
    <location>
        <begin position="121"/>
        <end position="139"/>
    </location>
</feature>
<comment type="caution">
    <text evidence="3">The sequence shown here is derived from an EMBL/GenBank/DDBJ whole genome shotgun (WGS) entry which is preliminary data.</text>
</comment>
<keyword evidence="1" id="KW-0472">Membrane</keyword>
<feature type="transmembrane region" description="Helical" evidence="1">
    <location>
        <begin position="6"/>
        <end position="25"/>
    </location>
</feature>
<dbReference type="Proteomes" id="UP000179221">
    <property type="component" value="Unassembled WGS sequence"/>
</dbReference>